<evidence type="ECO:0000313" key="2">
    <source>
        <dbReference type="Proteomes" id="UP001056120"/>
    </source>
</evidence>
<reference evidence="1 2" key="2">
    <citation type="journal article" date="2022" name="Mol. Ecol. Resour.">
        <title>The genomes of chicory, endive, great burdock and yacon provide insights into Asteraceae paleo-polyploidization history and plant inulin production.</title>
        <authorList>
            <person name="Fan W."/>
            <person name="Wang S."/>
            <person name="Wang H."/>
            <person name="Wang A."/>
            <person name="Jiang F."/>
            <person name="Liu H."/>
            <person name="Zhao H."/>
            <person name="Xu D."/>
            <person name="Zhang Y."/>
        </authorList>
    </citation>
    <scope>NUCLEOTIDE SEQUENCE [LARGE SCALE GENOMIC DNA]</scope>
    <source>
        <strain evidence="2">cv. Yunnan</strain>
        <tissue evidence="1">Leaves</tissue>
    </source>
</reference>
<keyword evidence="2" id="KW-1185">Reference proteome</keyword>
<name>A0ACB9KBL8_9ASTR</name>
<comment type="caution">
    <text evidence="1">The sequence shown here is derived from an EMBL/GenBank/DDBJ whole genome shotgun (WGS) entry which is preliminary data.</text>
</comment>
<evidence type="ECO:0000313" key="1">
    <source>
        <dbReference type="EMBL" id="KAI3829633.1"/>
    </source>
</evidence>
<organism evidence="1 2">
    <name type="scientific">Smallanthus sonchifolius</name>
    <dbReference type="NCBI Taxonomy" id="185202"/>
    <lineage>
        <taxon>Eukaryota</taxon>
        <taxon>Viridiplantae</taxon>
        <taxon>Streptophyta</taxon>
        <taxon>Embryophyta</taxon>
        <taxon>Tracheophyta</taxon>
        <taxon>Spermatophyta</taxon>
        <taxon>Magnoliopsida</taxon>
        <taxon>eudicotyledons</taxon>
        <taxon>Gunneridae</taxon>
        <taxon>Pentapetalae</taxon>
        <taxon>asterids</taxon>
        <taxon>campanulids</taxon>
        <taxon>Asterales</taxon>
        <taxon>Asteraceae</taxon>
        <taxon>Asteroideae</taxon>
        <taxon>Heliantheae alliance</taxon>
        <taxon>Millerieae</taxon>
        <taxon>Smallanthus</taxon>
    </lineage>
</organism>
<proteinExistence type="predicted"/>
<dbReference type="EMBL" id="CM042018">
    <property type="protein sequence ID" value="KAI3829633.1"/>
    <property type="molecule type" value="Genomic_DNA"/>
</dbReference>
<protein>
    <submittedName>
        <fullName evidence="1">Uncharacterized protein</fullName>
    </submittedName>
</protein>
<reference evidence="2" key="1">
    <citation type="journal article" date="2022" name="Mol. Ecol. Resour.">
        <title>The genomes of chicory, endive, great burdock and yacon provide insights into Asteraceae palaeo-polyploidization history and plant inulin production.</title>
        <authorList>
            <person name="Fan W."/>
            <person name="Wang S."/>
            <person name="Wang H."/>
            <person name="Wang A."/>
            <person name="Jiang F."/>
            <person name="Liu H."/>
            <person name="Zhao H."/>
            <person name="Xu D."/>
            <person name="Zhang Y."/>
        </authorList>
    </citation>
    <scope>NUCLEOTIDE SEQUENCE [LARGE SCALE GENOMIC DNA]</scope>
    <source>
        <strain evidence="2">cv. Yunnan</strain>
    </source>
</reference>
<accession>A0ACB9KBL8</accession>
<sequence length="180" mass="20969">MQAQVFRPSFLPPTFNSITALSSSSNISFPMSVVFTISVPHSINNYQHFRAQFNRVLFPDVCRSKKLEDEALAGLPKEFHDEEWQARQREKTKELERLRQEEDEEEERIIDEYREIGMLLKGYPQEDVFKAKKLVSGFIKSAEEIKEKIEEAAEKGRKRCNKKSRFVIQAGRGRNLEKAS</sequence>
<gene>
    <name evidence="1" type="ORF">L1987_03760</name>
</gene>
<dbReference type="Proteomes" id="UP001056120">
    <property type="component" value="Linkage Group LG01"/>
</dbReference>